<dbReference type="InterPro" id="IPR036390">
    <property type="entry name" value="WH_DNA-bd_sf"/>
</dbReference>
<organism evidence="7 8">
    <name type="scientific">Streptomyces resistomycificus</name>
    <dbReference type="NCBI Taxonomy" id="67356"/>
    <lineage>
        <taxon>Bacteria</taxon>
        <taxon>Bacillati</taxon>
        <taxon>Actinomycetota</taxon>
        <taxon>Actinomycetes</taxon>
        <taxon>Kitasatosporales</taxon>
        <taxon>Streptomycetaceae</taxon>
        <taxon>Streptomyces</taxon>
        <taxon>Streptomyces aurantiacus group</taxon>
    </lineage>
</organism>
<evidence type="ECO:0000256" key="1">
    <source>
        <dbReference type="ARBA" id="ARBA00005384"/>
    </source>
</evidence>
<comment type="caution">
    <text evidence="7">The sequence shown here is derived from an EMBL/GenBank/DDBJ whole genome shotgun (WGS) entry which is preliminary data.</text>
</comment>
<dbReference type="PANTHER" id="PTHR46577">
    <property type="entry name" value="HTH-TYPE TRANSCRIPTIONAL REGULATORY PROTEIN GABR"/>
    <property type="match status" value="1"/>
</dbReference>
<dbReference type="InterPro" id="IPR036388">
    <property type="entry name" value="WH-like_DNA-bd_sf"/>
</dbReference>
<keyword evidence="4" id="KW-0238">DNA-binding</keyword>
<protein>
    <submittedName>
        <fullName evidence="7">GntR family transcriptional regulator</fullName>
    </submittedName>
</protein>
<keyword evidence="5" id="KW-0804">Transcription</keyword>
<dbReference type="PANTHER" id="PTHR46577:SF1">
    <property type="entry name" value="HTH-TYPE TRANSCRIPTIONAL REGULATORY PROTEIN GABR"/>
    <property type="match status" value="1"/>
</dbReference>
<keyword evidence="2" id="KW-0663">Pyridoxal phosphate</keyword>
<dbReference type="AlphaFoldDB" id="A0A0L8L1F9"/>
<dbReference type="InterPro" id="IPR015424">
    <property type="entry name" value="PyrdxlP-dep_Trfase"/>
</dbReference>
<evidence type="ECO:0000256" key="5">
    <source>
        <dbReference type="ARBA" id="ARBA00023163"/>
    </source>
</evidence>
<dbReference type="InterPro" id="IPR000524">
    <property type="entry name" value="Tscrpt_reg_HTH_GntR"/>
</dbReference>
<sequence>MLGEYRITGRRAAEISASVERAVGAGELEPGQLLPPMRELALELGVNSNTVAAAYRTLRERGVIETAGRRGSRVRAKPATTGREHIRVDVPEGVRDVSDGNPDPALLPSLGPVFAAAAEQSDRRPVMYGQAPVEPELARLARAGLDADGVPDGPLVVVSGSLDAIERVLAAHLKPGDTVAVEDPGWGSLLDLVPALGLRTAPVGLDDEGPLPDDVRRALESGARALIVTDRAQNPTGAVVSATRARALRSVLRAHPETLLIEDDHGHGIVDLPLHPLAGVTRGWAFVRSVAKGYGPDLRLAVLTGDAVTVDRVRGRQRLGPGWVSLITQGAVLRLWADGALDTPAVAAAYRARRDLLIDALAARGVEAHGRSGLNVWIPVPDETGAVARLLHSGWAVAPGARFRMSAPPGIRVTVATLTAAETGPLADAIASAIGPGAGPARSYV</sequence>
<dbReference type="SMART" id="SM00345">
    <property type="entry name" value="HTH_GNTR"/>
    <property type="match status" value="1"/>
</dbReference>
<dbReference type="GO" id="GO:0030170">
    <property type="term" value="F:pyridoxal phosphate binding"/>
    <property type="evidence" value="ECO:0007669"/>
    <property type="project" value="InterPro"/>
</dbReference>
<name>A0A0L8L1F9_9ACTN</name>
<dbReference type="Proteomes" id="UP000037251">
    <property type="component" value="Unassembled WGS sequence"/>
</dbReference>
<gene>
    <name evidence="7" type="ORF">ADK37_28895</name>
</gene>
<accession>A0A0L8L1F9</accession>
<dbReference type="InterPro" id="IPR051446">
    <property type="entry name" value="HTH_trans_reg/aminotransferase"/>
</dbReference>
<reference evidence="8" key="1">
    <citation type="submission" date="2015-07" db="EMBL/GenBank/DDBJ databases">
        <authorList>
            <person name="Ju K.-S."/>
            <person name="Doroghazi J.R."/>
            <person name="Metcalf W.W."/>
        </authorList>
    </citation>
    <scope>NUCLEOTIDE SEQUENCE [LARGE SCALE GENOMIC DNA]</scope>
    <source>
        <strain evidence="8">NRRL 2290</strain>
    </source>
</reference>
<keyword evidence="3" id="KW-0805">Transcription regulation</keyword>
<dbReference type="Pfam" id="PF00392">
    <property type="entry name" value="GntR"/>
    <property type="match status" value="1"/>
</dbReference>
<dbReference type="GO" id="GO:0003677">
    <property type="term" value="F:DNA binding"/>
    <property type="evidence" value="ECO:0007669"/>
    <property type="project" value="UniProtKB-KW"/>
</dbReference>
<dbReference type="OrthoDB" id="4336542at2"/>
<evidence type="ECO:0000259" key="6">
    <source>
        <dbReference type="PROSITE" id="PS50949"/>
    </source>
</evidence>
<dbReference type="InterPro" id="IPR015422">
    <property type="entry name" value="PyrdxlP-dep_Trfase_small"/>
</dbReference>
<evidence type="ECO:0000256" key="2">
    <source>
        <dbReference type="ARBA" id="ARBA00022898"/>
    </source>
</evidence>
<dbReference type="Gene3D" id="3.90.1150.10">
    <property type="entry name" value="Aspartate Aminotransferase, domain 1"/>
    <property type="match status" value="1"/>
</dbReference>
<dbReference type="Gene3D" id="3.40.640.10">
    <property type="entry name" value="Type I PLP-dependent aspartate aminotransferase-like (Major domain)"/>
    <property type="match status" value="1"/>
</dbReference>
<dbReference type="GO" id="GO:0003700">
    <property type="term" value="F:DNA-binding transcription factor activity"/>
    <property type="evidence" value="ECO:0007669"/>
    <property type="project" value="InterPro"/>
</dbReference>
<comment type="similarity">
    <text evidence="1">In the C-terminal section; belongs to the class-I pyridoxal-phosphate-dependent aminotransferase family.</text>
</comment>
<dbReference type="eggNOG" id="COG1167">
    <property type="taxonomic scope" value="Bacteria"/>
</dbReference>
<dbReference type="InterPro" id="IPR004839">
    <property type="entry name" value="Aminotransferase_I/II_large"/>
</dbReference>
<feature type="domain" description="HTH gntR-type" evidence="6">
    <location>
        <begin position="9"/>
        <end position="77"/>
    </location>
</feature>
<dbReference type="STRING" id="67356.AQJ84_05510"/>
<dbReference type="SUPFAM" id="SSF46785">
    <property type="entry name" value="Winged helix' DNA-binding domain"/>
    <property type="match status" value="1"/>
</dbReference>
<evidence type="ECO:0000313" key="7">
    <source>
        <dbReference type="EMBL" id="KOG32012.1"/>
    </source>
</evidence>
<dbReference type="EMBL" id="LGUS01000188">
    <property type="protein sequence ID" value="KOG32012.1"/>
    <property type="molecule type" value="Genomic_DNA"/>
</dbReference>
<dbReference type="RefSeq" id="WP_030044044.1">
    <property type="nucleotide sequence ID" value="NZ_KL575639.1"/>
</dbReference>
<dbReference type="PROSITE" id="PS50949">
    <property type="entry name" value="HTH_GNTR"/>
    <property type="match status" value="1"/>
</dbReference>
<keyword evidence="8" id="KW-1185">Reference proteome</keyword>
<evidence type="ECO:0000256" key="3">
    <source>
        <dbReference type="ARBA" id="ARBA00023015"/>
    </source>
</evidence>
<dbReference type="CDD" id="cd07377">
    <property type="entry name" value="WHTH_GntR"/>
    <property type="match status" value="1"/>
</dbReference>
<dbReference type="SUPFAM" id="SSF53383">
    <property type="entry name" value="PLP-dependent transferases"/>
    <property type="match status" value="1"/>
</dbReference>
<dbReference type="InterPro" id="IPR015421">
    <property type="entry name" value="PyrdxlP-dep_Trfase_major"/>
</dbReference>
<evidence type="ECO:0000256" key="4">
    <source>
        <dbReference type="ARBA" id="ARBA00023125"/>
    </source>
</evidence>
<dbReference type="CDD" id="cd00609">
    <property type="entry name" value="AAT_like"/>
    <property type="match status" value="1"/>
</dbReference>
<evidence type="ECO:0000313" key="8">
    <source>
        <dbReference type="Proteomes" id="UP000037251"/>
    </source>
</evidence>
<dbReference type="Gene3D" id="1.10.10.10">
    <property type="entry name" value="Winged helix-like DNA-binding domain superfamily/Winged helix DNA-binding domain"/>
    <property type="match status" value="1"/>
</dbReference>
<dbReference type="Pfam" id="PF00155">
    <property type="entry name" value="Aminotran_1_2"/>
    <property type="match status" value="1"/>
</dbReference>
<dbReference type="PATRIC" id="fig|67356.5.peg.6169"/>
<proteinExistence type="inferred from homology"/>